<dbReference type="EMBL" id="GEBQ01031529">
    <property type="protein sequence ID" value="JAT08448.1"/>
    <property type="molecule type" value="Transcribed_RNA"/>
</dbReference>
<evidence type="ECO:0000313" key="2">
    <source>
        <dbReference type="EMBL" id="JAT08448.1"/>
    </source>
</evidence>
<proteinExistence type="predicted"/>
<feature type="domain" description="Retrotransposon gag" evidence="1">
    <location>
        <begin position="16"/>
        <end position="102"/>
    </location>
</feature>
<sequence>ARGVTPNELFDSAVDLFLGPALVWYRSTIGRIKTWGSLCLEMKIVFQSPDHDFRLQQEIFNRVQGVTEHIVLFIASMEGLYGRLSTTVPEEVRLEQIFHNLNPQIQDRLALVDITTLDDLRTMGRRVETGRLRQVQPRLFTNQGSSVLVE</sequence>
<feature type="non-terminal residue" evidence="2">
    <location>
        <position position="150"/>
    </location>
</feature>
<dbReference type="AlphaFoldDB" id="A0A1B6KAH9"/>
<protein>
    <recommendedName>
        <fullName evidence="1">Retrotransposon gag domain-containing protein</fullName>
    </recommendedName>
</protein>
<feature type="non-terminal residue" evidence="2">
    <location>
        <position position="1"/>
    </location>
</feature>
<name>A0A1B6KAH9_9HEMI</name>
<accession>A0A1B6KAH9</accession>
<evidence type="ECO:0000259" key="1">
    <source>
        <dbReference type="Pfam" id="PF03732"/>
    </source>
</evidence>
<dbReference type="InterPro" id="IPR005162">
    <property type="entry name" value="Retrotrans_gag_dom"/>
</dbReference>
<organism evidence="2">
    <name type="scientific">Graphocephala atropunctata</name>
    <dbReference type="NCBI Taxonomy" id="36148"/>
    <lineage>
        <taxon>Eukaryota</taxon>
        <taxon>Metazoa</taxon>
        <taxon>Ecdysozoa</taxon>
        <taxon>Arthropoda</taxon>
        <taxon>Hexapoda</taxon>
        <taxon>Insecta</taxon>
        <taxon>Pterygota</taxon>
        <taxon>Neoptera</taxon>
        <taxon>Paraneoptera</taxon>
        <taxon>Hemiptera</taxon>
        <taxon>Auchenorrhyncha</taxon>
        <taxon>Membracoidea</taxon>
        <taxon>Cicadellidae</taxon>
        <taxon>Cicadellinae</taxon>
        <taxon>Cicadellini</taxon>
        <taxon>Graphocephala</taxon>
    </lineage>
</organism>
<reference evidence="2" key="1">
    <citation type="submission" date="2015-11" db="EMBL/GenBank/DDBJ databases">
        <title>De novo transcriptome assembly of four potential Pierce s Disease insect vectors from Arizona vineyards.</title>
        <authorList>
            <person name="Tassone E.E."/>
        </authorList>
    </citation>
    <scope>NUCLEOTIDE SEQUENCE</scope>
</reference>
<dbReference type="Pfam" id="PF03732">
    <property type="entry name" value="Retrotrans_gag"/>
    <property type="match status" value="1"/>
</dbReference>
<gene>
    <name evidence="2" type="ORF">g.49670</name>
</gene>